<evidence type="ECO:0000313" key="3">
    <source>
        <dbReference type="Proteomes" id="UP000055048"/>
    </source>
</evidence>
<organism evidence="2 3">
    <name type="scientific">Trichinella murrelli</name>
    <dbReference type="NCBI Taxonomy" id="144512"/>
    <lineage>
        <taxon>Eukaryota</taxon>
        <taxon>Metazoa</taxon>
        <taxon>Ecdysozoa</taxon>
        <taxon>Nematoda</taxon>
        <taxon>Enoplea</taxon>
        <taxon>Dorylaimia</taxon>
        <taxon>Trichinellida</taxon>
        <taxon>Trichinellidae</taxon>
        <taxon>Trichinella</taxon>
    </lineage>
</organism>
<dbReference type="Proteomes" id="UP000055048">
    <property type="component" value="Unassembled WGS sequence"/>
</dbReference>
<accession>A0A0V0T5E1</accession>
<name>A0A0V0T5E1_9BILA</name>
<reference evidence="2 3" key="1">
    <citation type="submission" date="2015-01" db="EMBL/GenBank/DDBJ databases">
        <title>Evolution of Trichinella species and genotypes.</title>
        <authorList>
            <person name="Korhonen P.K."/>
            <person name="Edoardo P."/>
            <person name="Giuseppe L.R."/>
            <person name="Gasser R.B."/>
        </authorList>
    </citation>
    <scope>NUCLEOTIDE SEQUENCE [LARGE SCALE GENOMIC DNA]</scope>
    <source>
        <strain evidence="2">ISS417</strain>
    </source>
</reference>
<evidence type="ECO:0000313" key="2">
    <source>
        <dbReference type="EMBL" id="KRX34285.1"/>
    </source>
</evidence>
<feature type="compositionally biased region" description="Basic and acidic residues" evidence="1">
    <location>
        <begin position="15"/>
        <end position="35"/>
    </location>
</feature>
<feature type="compositionally biased region" description="Polar residues" evidence="1">
    <location>
        <begin position="1"/>
        <end position="11"/>
    </location>
</feature>
<feature type="region of interest" description="Disordered" evidence="1">
    <location>
        <begin position="1"/>
        <end position="43"/>
    </location>
</feature>
<protein>
    <submittedName>
        <fullName evidence="2">Uncharacterized protein</fullName>
    </submittedName>
</protein>
<comment type="caution">
    <text evidence="2">The sequence shown here is derived from an EMBL/GenBank/DDBJ whole genome shotgun (WGS) entry which is preliminary data.</text>
</comment>
<proteinExistence type="predicted"/>
<gene>
    <name evidence="2" type="ORF">T05_5104</name>
</gene>
<dbReference type="AlphaFoldDB" id="A0A0V0T5E1"/>
<dbReference type="EMBL" id="JYDJ01000595">
    <property type="protein sequence ID" value="KRX34285.1"/>
    <property type="molecule type" value="Genomic_DNA"/>
</dbReference>
<evidence type="ECO:0000256" key="1">
    <source>
        <dbReference type="SAM" id="MobiDB-lite"/>
    </source>
</evidence>
<sequence length="69" mass="8006">MVVNDGSTLINLATHEADRGRHEADRQQRSDEAQRKYHPSLRRQRCHTLLKRADLQPFHHYTTACLPAS</sequence>
<keyword evidence="3" id="KW-1185">Reference proteome</keyword>